<keyword evidence="3 6" id="KW-0812">Transmembrane</keyword>
<dbReference type="Pfam" id="PF00892">
    <property type="entry name" value="EamA"/>
    <property type="match status" value="2"/>
</dbReference>
<dbReference type="InterPro" id="IPR030184">
    <property type="entry name" value="WAT1-related"/>
</dbReference>
<dbReference type="Proteomes" id="UP000230069">
    <property type="component" value="Unassembled WGS sequence"/>
</dbReference>
<feature type="chain" id="PRO_5013787801" description="WAT1-related protein" evidence="7">
    <location>
        <begin position="20"/>
        <end position="346"/>
    </location>
</feature>
<feature type="signal peptide" evidence="7">
    <location>
        <begin position="1"/>
        <end position="19"/>
    </location>
</feature>
<dbReference type="EMBL" id="KZ305036">
    <property type="protein sequence ID" value="PIA43421.1"/>
    <property type="molecule type" value="Genomic_DNA"/>
</dbReference>
<evidence type="ECO:0000256" key="4">
    <source>
        <dbReference type="ARBA" id="ARBA00022989"/>
    </source>
</evidence>
<feature type="transmembrane region" description="Helical" evidence="6">
    <location>
        <begin position="252"/>
        <end position="270"/>
    </location>
</feature>
<dbReference type="InterPro" id="IPR037185">
    <property type="entry name" value="EmrE-like"/>
</dbReference>
<accession>A0A2G5DIT6</accession>
<evidence type="ECO:0000259" key="8">
    <source>
        <dbReference type="Pfam" id="PF00892"/>
    </source>
</evidence>
<evidence type="ECO:0000256" key="5">
    <source>
        <dbReference type="ARBA" id="ARBA00023136"/>
    </source>
</evidence>
<dbReference type="InterPro" id="IPR000620">
    <property type="entry name" value="EamA_dom"/>
</dbReference>
<feature type="transmembrane region" description="Helical" evidence="6">
    <location>
        <begin position="213"/>
        <end position="232"/>
    </location>
</feature>
<dbReference type="AlphaFoldDB" id="A0A2G5DIT6"/>
<dbReference type="OrthoDB" id="1728340at2759"/>
<feature type="domain" description="EamA" evidence="8">
    <location>
        <begin position="183"/>
        <end position="321"/>
    </location>
</feature>
<feature type="transmembrane region" description="Helical" evidence="6">
    <location>
        <begin position="302"/>
        <end position="321"/>
    </location>
</feature>
<feature type="transmembrane region" description="Helical" evidence="6">
    <location>
        <begin position="69"/>
        <end position="90"/>
    </location>
</feature>
<feature type="transmembrane region" description="Helical" evidence="6">
    <location>
        <begin position="180"/>
        <end position="201"/>
    </location>
</feature>
<evidence type="ECO:0000256" key="6">
    <source>
        <dbReference type="RuleBase" id="RU363077"/>
    </source>
</evidence>
<comment type="similarity">
    <text evidence="2 6">Belongs to the drug/metabolite transporter (DMT) superfamily. Plant drug/metabolite exporter (P-DME) (TC 2.A.7.4) family.</text>
</comment>
<feature type="transmembrane region" description="Helical" evidence="6">
    <location>
        <begin position="277"/>
        <end position="296"/>
    </location>
</feature>
<keyword evidence="7" id="KW-0732">Signal</keyword>
<proteinExistence type="inferred from homology"/>
<dbReference type="SUPFAM" id="SSF103481">
    <property type="entry name" value="Multidrug resistance efflux transporter EmrE"/>
    <property type="match status" value="2"/>
</dbReference>
<reference evidence="9 10" key="1">
    <citation type="submission" date="2017-09" db="EMBL/GenBank/DDBJ databases">
        <title>WGS assembly of Aquilegia coerulea Goldsmith.</title>
        <authorList>
            <person name="Hodges S."/>
            <person name="Kramer E."/>
            <person name="Nordborg M."/>
            <person name="Tomkins J."/>
            <person name="Borevitz J."/>
            <person name="Derieg N."/>
            <person name="Yan J."/>
            <person name="Mihaltcheva S."/>
            <person name="Hayes R.D."/>
            <person name="Rokhsar D."/>
        </authorList>
    </citation>
    <scope>NUCLEOTIDE SEQUENCE [LARGE SCALE GENOMIC DNA]</scope>
    <source>
        <strain evidence="10">cv. Goldsmith</strain>
    </source>
</reference>
<evidence type="ECO:0000256" key="3">
    <source>
        <dbReference type="ARBA" id="ARBA00022692"/>
    </source>
</evidence>
<feature type="domain" description="EamA" evidence="8">
    <location>
        <begin position="9"/>
        <end position="148"/>
    </location>
</feature>
<keyword evidence="4 6" id="KW-1133">Transmembrane helix</keyword>
<organism evidence="9 10">
    <name type="scientific">Aquilegia coerulea</name>
    <name type="common">Rocky mountain columbine</name>
    <dbReference type="NCBI Taxonomy" id="218851"/>
    <lineage>
        <taxon>Eukaryota</taxon>
        <taxon>Viridiplantae</taxon>
        <taxon>Streptophyta</taxon>
        <taxon>Embryophyta</taxon>
        <taxon>Tracheophyta</taxon>
        <taxon>Spermatophyta</taxon>
        <taxon>Magnoliopsida</taxon>
        <taxon>Ranunculales</taxon>
        <taxon>Ranunculaceae</taxon>
        <taxon>Thalictroideae</taxon>
        <taxon>Aquilegia</taxon>
    </lineage>
</organism>
<comment type="subcellular location">
    <subcellularLocation>
        <location evidence="1 6">Membrane</location>
        <topology evidence="1 6">Multi-pass membrane protein</topology>
    </subcellularLocation>
</comment>
<evidence type="ECO:0000256" key="1">
    <source>
        <dbReference type="ARBA" id="ARBA00004141"/>
    </source>
</evidence>
<evidence type="ECO:0000256" key="7">
    <source>
        <dbReference type="SAM" id="SignalP"/>
    </source>
</evidence>
<keyword evidence="10" id="KW-1185">Reference proteome</keyword>
<sequence>MGRGLVPFLAMILVQFCFAGMNIVTKLALDSGMNPLIMVTYRQIFATLALAPLAYFLERKTLPRITAKIIFQMFLCSLLGATLNQCLYFLGLKHSTPTMACALNNLLPAVTFIMAVPFKMETVGIKKVTGQAKVLGTIICVAGAMLMSFYKGKLINIGHSSLHWKYAQRMSEQGSGNEQVSFIGPLFVMASVVAWSGWFIVQAKMNEKFTAPYTTTTVMCFMASFECALVAACWEHKFTAWSLAINVRLIGALYNGILGSAVTFLVMSWCIEKRGPLYVSAFNPLLLIIVAIFGWAMLDEKVYVGSVVGSSLIVGGLYTVLWGKEKEMEHEAEKKSTGEAVEMAPV</sequence>
<dbReference type="GO" id="GO:0016020">
    <property type="term" value="C:membrane"/>
    <property type="evidence" value="ECO:0007669"/>
    <property type="project" value="UniProtKB-SubCell"/>
</dbReference>
<evidence type="ECO:0000313" key="9">
    <source>
        <dbReference type="EMBL" id="PIA43421.1"/>
    </source>
</evidence>
<dbReference type="PANTHER" id="PTHR31218">
    <property type="entry name" value="WAT1-RELATED PROTEIN"/>
    <property type="match status" value="1"/>
</dbReference>
<evidence type="ECO:0000313" key="10">
    <source>
        <dbReference type="Proteomes" id="UP000230069"/>
    </source>
</evidence>
<feature type="transmembrane region" description="Helical" evidence="6">
    <location>
        <begin position="132"/>
        <end position="150"/>
    </location>
</feature>
<evidence type="ECO:0000256" key="2">
    <source>
        <dbReference type="ARBA" id="ARBA00007635"/>
    </source>
</evidence>
<feature type="transmembrane region" description="Helical" evidence="6">
    <location>
        <begin position="102"/>
        <end position="120"/>
    </location>
</feature>
<keyword evidence="5 6" id="KW-0472">Membrane</keyword>
<feature type="transmembrane region" description="Helical" evidence="6">
    <location>
        <begin position="35"/>
        <end position="57"/>
    </location>
</feature>
<gene>
    <name evidence="9" type="ORF">AQUCO_01900070v1</name>
</gene>
<protein>
    <recommendedName>
        <fullName evidence="6">WAT1-related protein</fullName>
    </recommendedName>
</protein>
<dbReference type="InParanoid" id="A0A2G5DIT6"/>
<dbReference type="GO" id="GO:0022857">
    <property type="term" value="F:transmembrane transporter activity"/>
    <property type="evidence" value="ECO:0007669"/>
    <property type="project" value="InterPro"/>
</dbReference>
<name>A0A2G5DIT6_AQUCA</name>